<gene>
    <name evidence="1" type="ordered locus">BpOF4_04465</name>
</gene>
<evidence type="ECO:0000313" key="1">
    <source>
        <dbReference type="EMBL" id="ADC48957.1"/>
    </source>
</evidence>
<reference evidence="1 2" key="1">
    <citation type="journal article" date="2011" name="Environ. Microbiol.">
        <title>Genome of alkaliphilic Bacillus pseudofirmus OF4 reveals adaptations that support the ability to grow in an external pH range from 7.5 to 11.4.</title>
        <authorList>
            <person name="Janto B."/>
            <person name="Ahmed A."/>
            <person name="Ito M."/>
            <person name="Liu J."/>
            <person name="Hicks D.B."/>
            <person name="Pagni S."/>
            <person name="Fackelmayer O.J."/>
            <person name="Smith T.A."/>
            <person name="Earl J."/>
            <person name="Elbourne L.D."/>
            <person name="Hassan K."/>
            <person name="Paulsen I.T."/>
            <person name="Kolsto A.B."/>
            <person name="Tourasse N.J."/>
            <person name="Ehrlich G.D."/>
            <person name="Boissy R."/>
            <person name="Ivey D.M."/>
            <person name="Li G."/>
            <person name="Xue Y."/>
            <person name="Ma Y."/>
            <person name="Hu F.Z."/>
            <person name="Krulwich T.A."/>
        </authorList>
    </citation>
    <scope>NUCLEOTIDE SEQUENCE [LARGE SCALE GENOMIC DNA]</scope>
    <source>
        <strain evidence="2">ATCC BAA-2126 / JCM 17055 / OF4</strain>
    </source>
</reference>
<keyword evidence="2" id="KW-1185">Reference proteome</keyword>
<dbReference type="HOGENOM" id="CLU_1821553_0_0_9"/>
<dbReference type="Proteomes" id="UP000001544">
    <property type="component" value="Chromosome"/>
</dbReference>
<dbReference type="AlphaFoldDB" id="D3FYS4"/>
<sequence length="141" mass="16058">MRPLIVANVEQLESEMFLVAILYGADGLCADKIIVKFDGYGDAFERLKKLGGDDFELYTADKQLFKGALEVAGIAVSIKRPSDVDDTRREIELIADLLREVHEIEPVIKEERPKPSKLRGFLVKKLEKILMKLRGDYDYEI</sequence>
<protein>
    <submittedName>
        <fullName evidence="1">Uncharacterized protein</fullName>
    </submittedName>
</protein>
<proteinExistence type="predicted"/>
<dbReference type="eggNOG" id="ENOG502ZJIZ">
    <property type="taxonomic scope" value="Bacteria"/>
</dbReference>
<dbReference type="STRING" id="398511.BpOF4_04465"/>
<accession>D3FYS4</accession>
<dbReference type="RefSeq" id="WP_012960231.1">
    <property type="nucleotide sequence ID" value="NC_013791.2"/>
</dbReference>
<dbReference type="EMBL" id="CP001878">
    <property type="protein sequence ID" value="ADC48957.1"/>
    <property type="molecule type" value="Genomic_DNA"/>
</dbReference>
<evidence type="ECO:0000313" key="2">
    <source>
        <dbReference type="Proteomes" id="UP000001544"/>
    </source>
</evidence>
<dbReference type="KEGG" id="bpf:BpOF4_04465"/>
<organism evidence="1 2">
    <name type="scientific">Alkalihalophilus pseudofirmus (strain ATCC BAA-2126 / JCM 17055 / OF4)</name>
    <name type="common">Bacillus pseudofirmus</name>
    <dbReference type="NCBI Taxonomy" id="398511"/>
    <lineage>
        <taxon>Bacteria</taxon>
        <taxon>Bacillati</taxon>
        <taxon>Bacillota</taxon>
        <taxon>Bacilli</taxon>
        <taxon>Bacillales</taxon>
        <taxon>Bacillaceae</taxon>
        <taxon>Alkalihalophilus</taxon>
    </lineage>
</organism>
<name>D3FYS4_ALKPO</name>